<keyword evidence="3" id="KW-0804">Transcription</keyword>
<dbReference type="InterPro" id="IPR036388">
    <property type="entry name" value="WH-like_DNA-bd_sf"/>
</dbReference>
<reference evidence="5 6" key="1">
    <citation type="submission" date="2020-10" db="EMBL/GenBank/DDBJ databases">
        <title>Mucilaginibacter mali sp. nov., isolated from rhizosphere soil of apple orchard.</title>
        <authorList>
            <person name="Lee J.-S."/>
            <person name="Kim H.S."/>
            <person name="Kim J.-S."/>
        </authorList>
    </citation>
    <scope>NUCLEOTIDE SEQUENCE [LARGE SCALE GENOMIC DNA]</scope>
    <source>
        <strain evidence="5 6">KCTC 23157</strain>
    </source>
</reference>
<protein>
    <submittedName>
        <fullName evidence="5">FadR family transcriptional regulator</fullName>
    </submittedName>
</protein>
<dbReference type="InterPro" id="IPR008920">
    <property type="entry name" value="TF_FadR/GntR_C"/>
</dbReference>
<proteinExistence type="predicted"/>
<dbReference type="SUPFAM" id="SSF48008">
    <property type="entry name" value="GntR ligand-binding domain-like"/>
    <property type="match status" value="1"/>
</dbReference>
<dbReference type="InterPro" id="IPR011711">
    <property type="entry name" value="GntR_C"/>
</dbReference>
<dbReference type="SMART" id="SM00895">
    <property type="entry name" value="FCD"/>
    <property type="match status" value="1"/>
</dbReference>
<evidence type="ECO:0000256" key="1">
    <source>
        <dbReference type="ARBA" id="ARBA00023015"/>
    </source>
</evidence>
<dbReference type="Pfam" id="PF07729">
    <property type="entry name" value="FCD"/>
    <property type="match status" value="1"/>
</dbReference>
<keyword evidence="2" id="KW-0238">DNA-binding</keyword>
<dbReference type="EMBL" id="JADFFM010000001">
    <property type="protein sequence ID" value="MBE9667154.1"/>
    <property type="molecule type" value="Genomic_DNA"/>
</dbReference>
<dbReference type="SMART" id="SM00345">
    <property type="entry name" value="HTH_GNTR"/>
    <property type="match status" value="1"/>
</dbReference>
<dbReference type="PRINTS" id="PR00035">
    <property type="entry name" value="HTHGNTR"/>
</dbReference>
<accession>A0ABR9XIF5</accession>
<evidence type="ECO:0000313" key="6">
    <source>
        <dbReference type="Proteomes" id="UP000632774"/>
    </source>
</evidence>
<dbReference type="Proteomes" id="UP000632774">
    <property type="component" value="Unassembled WGS sequence"/>
</dbReference>
<dbReference type="PANTHER" id="PTHR43537">
    <property type="entry name" value="TRANSCRIPTIONAL REGULATOR, GNTR FAMILY"/>
    <property type="match status" value="1"/>
</dbReference>
<dbReference type="PANTHER" id="PTHR43537:SF5">
    <property type="entry name" value="UXU OPERON TRANSCRIPTIONAL REGULATOR"/>
    <property type="match status" value="1"/>
</dbReference>
<keyword evidence="6" id="KW-1185">Reference proteome</keyword>
<dbReference type="InterPro" id="IPR036390">
    <property type="entry name" value="WH_DNA-bd_sf"/>
</dbReference>
<dbReference type="Gene3D" id="1.10.10.10">
    <property type="entry name" value="Winged helix-like DNA-binding domain superfamily/Winged helix DNA-binding domain"/>
    <property type="match status" value="1"/>
</dbReference>
<dbReference type="SUPFAM" id="SSF46785">
    <property type="entry name" value="Winged helix' DNA-binding domain"/>
    <property type="match status" value="1"/>
</dbReference>
<evidence type="ECO:0000259" key="4">
    <source>
        <dbReference type="PROSITE" id="PS50949"/>
    </source>
</evidence>
<organism evidence="5 6">
    <name type="scientific">Mucilaginibacter boryungensis</name>
    <dbReference type="NCBI Taxonomy" id="768480"/>
    <lineage>
        <taxon>Bacteria</taxon>
        <taxon>Pseudomonadati</taxon>
        <taxon>Bacteroidota</taxon>
        <taxon>Sphingobacteriia</taxon>
        <taxon>Sphingobacteriales</taxon>
        <taxon>Sphingobacteriaceae</taxon>
        <taxon>Mucilaginibacter</taxon>
    </lineage>
</organism>
<feature type="domain" description="HTH gntR-type" evidence="4">
    <location>
        <begin position="27"/>
        <end position="95"/>
    </location>
</feature>
<comment type="caution">
    <text evidence="5">The sequence shown here is derived from an EMBL/GenBank/DDBJ whole genome shotgun (WGS) entry which is preliminary data.</text>
</comment>
<evidence type="ECO:0000256" key="3">
    <source>
        <dbReference type="ARBA" id="ARBA00023163"/>
    </source>
</evidence>
<dbReference type="CDD" id="cd07377">
    <property type="entry name" value="WHTH_GntR"/>
    <property type="match status" value="1"/>
</dbReference>
<name>A0ABR9XIF5_9SPHI</name>
<dbReference type="InterPro" id="IPR000524">
    <property type="entry name" value="Tscrpt_reg_HTH_GntR"/>
</dbReference>
<dbReference type="Gene3D" id="1.20.120.530">
    <property type="entry name" value="GntR ligand-binding domain-like"/>
    <property type="match status" value="1"/>
</dbReference>
<dbReference type="PROSITE" id="PS50949">
    <property type="entry name" value="HTH_GNTR"/>
    <property type="match status" value="1"/>
</dbReference>
<gene>
    <name evidence="5" type="ORF">IRJ18_12350</name>
</gene>
<dbReference type="Pfam" id="PF00392">
    <property type="entry name" value="GntR"/>
    <property type="match status" value="1"/>
</dbReference>
<keyword evidence="1" id="KW-0805">Transcription regulation</keyword>
<dbReference type="RefSeq" id="WP_194106504.1">
    <property type="nucleotide sequence ID" value="NZ_JADFFM010000001.1"/>
</dbReference>
<evidence type="ECO:0000313" key="5">
    <source>
        <dbReference type="EMBL" id="MBE9667154.1"/>
    </source>
</evidence>
<evidence type="ECO:0000256" key="2">
    <source>
        <dbReference type="ARBA" id="ARBA00023125"/>
    </source>
</evidence>
<sequence length="248" mass="28645">MTDINKSAPKIEKTGSELFDLEPLVSINMTDQVEDKLRNYFIHRKFKAGDTLPKEMELAAALNVSRTIVREALSRLKMLGMIESRKRRGMILTEPDIWSGFIKIVDSKLLGERALKELLELRLVIEMGVSELLFLRRNEADLDALEKIVIMEEDKAKTPADHAIYDVEFHKILYHMSGNETLYRFQKMLGYVFNYIVGAMSTVNEKDRAVTVTHRDLLNILKNGDPRTFQDAMHKHLAPYYKFLLSPK</sequence>